<dbReference type="OrthoDB" id="2984333at2759"/>
<evidence type="ECO:0000313" key="17">
    <source>
        <dbReference type="EMBL" id="ETE72651.1"/>
    </source>
</evidence>
<keyword evidence="3" id="KW-0597">Phosphoprotein</keyword>
<evidence type="ECO:0000313" key="18">
    <source>
        <dbReference type="Proteomes" id="UP000018936"/>
    </source>
</evidence>
<evidence type="ECO:0000256" key="14">
    <source>
        <dbReference type="SAM" id="Phobius"/>
    </source>
</evidence>
<dbReference type="GO" id="GO:0001518">
    <property type="term" value="C:voltage-gated sodium channel complex"/>
    <property type="evidence" value="ECO:0007669"/>
    <property type="project" value="InterPro"/>
</dbReference>
<keyword evidence="7 14" id="KW-1133">Transmembrane helix</keyword>
<dbReference type="PANTHER" id="PTHR10037">
    <property type="entry name" value="VOLTAGE-GATED CATION CHANNEL CALCIUM AND SODIUM"/>
    <property type="match status" value="1"/>
</dbReference>
<dbReference type="EMBL" id="AZIM01000193">
    <property type="protein sequence ID" value="ETE72651.1"/>
    <property type="molecule type" value="Genomic_DNA"/>
</dbReference>
<evidence type="ECO:0000256" key="4">
    <source>
        <dbReference type="ARBA" id="ARBA00022692"/>
    </source>
</evidence>
<feature type="non-terminal residue" evidence="17">
    <location>
        <position position="1"/>
    </location>
</feature>
<accession>V8PFA4</accession>
<dbReference type="Pfam" id="PF06512">
    <property type="entry name" value="Na_trans_assoc"/>
    <property type="match status" value="1"/>
</dbReference>
<keyword evidence="8" id="KW-0915">Sodium</keyword>
<evidence type="ECO:0000256" key="5">
    <source>
        <dbReference type="ARBA" id="ARBA00022843"/>
    </source>
</evidence>
<dbReference type="GO" id="GO:0019228">
    <property type="term" value="P:neuronal action potential"/>
    <property type="evidence" value="ECO:0007669"/>
    <property type="project" value="TreeGrafter"/>
</dbReference>
<keyword evidence="5" id="KW-0832">Ubl conjugation</keyword>
<dbReference type="AlphaFoldDB" id="V8PFA4"/>
<evidence type="ECO:0000259" key="16">
    <source>
        <dbReference type="Pfam" id="PF06512"/>
    </source>
</evidence>
<dbReference type="Proteomes" id="UP000018936">
    <property type="component" value="Unassembled WGS sequence"/>
</dbReference>
<evidence type="ECO:0000256" key="10">
    <source>
        <dbReference type="ARBA" id="ARBA00023136"/>
    </source>
</evidence>
<keyword evidence="12" id="KW-0739">Sodium transport</keyword>
<evidence type="ECO:0000256" key="12">
    <source>
        <dbReference type="ARBA" id="ARBA00023201"/>
    </source>
</evidence>
<keyword evidence="6" id="KW-0851">Voltage-gated channel</keyword>
<keyword evidence="2" id="KW-0813">Transport</keyword>
<keyword evidence="9" id="KW-0406">Ion transport</keyword>
<protein>
    <submittedName>
        <fullName evidence="17">Sodium channel protein type 5 subunit alpha</fullName>
    </submittedName>
</protein>
<keyword evidence="18" id="KW-1185">Reference proteome</keyword>
<sequence>MPELAEELLDPEDCLPETCVQILPCCSVDVTKFPGKVWWRLRKTCYQIVEHSWFETFIIFMILLSSGALISVICQIATILGYDHLAAMKSLRTLRAMRPLRALSRFESIRGTTNMAASFSNQRKLYNFSGKGFPRQANFNGNRHCGGEGHVSLISLIASSLGYSEMGPIKSLRTLRALRPLRALSRFEGMRVVVNALVGAIPSIMNVLLVCLIFWLIFSIMGVNLFAGKFGKCINKTEGDEPLNHTIVNNKSECQSMNDTGELYWTVVKVNFDNVGAGYLALLQVPLSSLNYMPIISHCLGQEGWERDSHISQPFILLCRQMRKDHSHTAFISSWLMKSSVAVFSDRVSKN</sequence>
<evidence type="ECO:0000256" key="13">
    <source>
        <dbReference type="ARBA" id="ARBA00023303"/>
    </source>
</evidence>
<comment type="subcellular location">
    <subcellularLocation>
        <location evidence="1">Membrane</location>
        <topology evidence="1">Multi-pass membrane protein</topology>
    </subcellularLocation>
</comment>
<keyword evidence="4 14" id="KW-0812">Transmembrane</keyword>
<dbReference type="SUPFAM" id="SSF81324">
    <property type="entry name" value="Voltage-gated potassium channels"/>
    <property type="match status" value="1"/>
</dbReference>
<evidence type="ECO:0000256" key="8">
    <source>
        <dbReference type="ARBA" id="ARBA00023053"/>
    </source>
</evidence>
<gene>
    <name evidence="17" type="primary">Scn5a</name>
    <name evidence="17" type="ORF">L345_01509</name>
</gene>
<evidence type="ECO:0000256" key="1">
    <source>
        <dbReference type="ARBA" id="ARBA00004141"/>
    </source>
</evidence>
<dbReference type="InterPro" id="IPR043203">
    <property type="entry name" value="VGCC_Ca_Na"/>
</dbReference>
<feature type="domain" description="Sodium ion transport-associated" evidence="16">
    <location>
        <begin position="2"/>
        <end position="47"/>
    </location>
</feature>
<evidence type="ECO:0000256" key="2">
    <source>
        <dbReference type="ARBA" id="ARBA00022448"/>
    </source>
</evidence>
<name>V8PFA4_OPHHA</name>
<evidence type="ECO:0000256" key="11">
    <source>
        <dbReference type="ARBA" id="ARBA00023180"/>
    </source>
</evidence>
<dbReference type="PANTHER" id="PTHR10037:SF208">
    <property type="entry name" value="SODIUM CHANNEL PROTEIN TYPE 10 SUBUNIT ALPHA"/>
    <property type="match status" value="1"/>
</dbReference>
<evidence type="ECO:0000256" key="6">
    <source>
        <dbReference type="ARBA" id="ARBA00022882"/>
    </source>
</evidence>
<comment type="caution">
    <text evidence="17">The sequence shown here is derived from an EMBL/GenBank/DDBJ whole genome shotgun (WGS) entry which is preliminary data.</text>
</comment>
<feature type="transmembrane region" description="Helical" evidence="14">
    <location>
        <begin position="192"/>
        <end position="218"/>
    </location>
</feature>
<evidence type="ECO:0000256" key="7">
    <source>
        <dbReference type="ARBA" id="ARBA00022989"/>
    </source>
</evidence>
<evidence type="ECO:0000259" key="15">
    <source>
        <dbReference type="Pfam" id="PF00520"/>
    </source>
</evidence>
<feature type="transmembrane region" description="Helical" evidence="14">
    <location>
        <begin position="57"/>
        <end position="82"/>
    </location>
</feature>
<organism evidence="17 18">
    <name type="scientific">Ophiophagus hannah</name>
    <name type="common">King cobra</name>
    <name type="synonym">Naja hannah</name>
    <dbReference type="NCBI Taxonomy" id="8665"/>
    <lineage>
        <taxon>Eukaryota</taxon>
        <taxon>Metazoa</taxon>
        <taxon>Chordata</taxon>
        <taxon>Craniata</taxon>
        <taxon>Vertebrata</taxon>
        <taxon>Euteleostomi</taxon>
        <taxon>Lepidosauria</taxon>
        <taxon>Squamata</taxon>
        <taxon>Bifurcata</taxon>
        <taxon>Unidentata</taxon>
        <taxon>Episquamata</taxon>
        <taxon>Toxicofera</taxon>
        <taxon>Serpentes</taxon>
        <taxon>Colubroidea</taxon>
        <taxon>Elapidae</taxon>
        <taxon>Elapinae</taxon>
        <taxon>Ophiophagus</taxon>
    </lineage>
</organism>
<evidence type="ECO:0000256" key="9">
    <source>
        <dbReference type="ARBA" id="ARBA00023065"/>
    </source>
</evidence>
<dbReference type="GO" id="GO:0086010">
    <property type="term" value="P:membrane depolarization during action potential"/>
    <property type="evidence" value="ECO:0007669"/>
    <property type="project" value="TreeGrafter"/>
</dbReference>
<feature type="domain" description="Ion transport" evidence="15">
    <location>
        <begin position="152"/>
        <end position="303"/>
    </location>
</feature>
<keyword evidence="11" id="KW-0325">Glycoprotein</keyword>
<keyword evidence="10 14" id="KW-0472">Membrane</keyword>
<dbReference type="Pfam" id="PF00520">
    <property type="entry name" value="Ion_trans"/>
    <property type="match status" value="1"/>
</dbReference>
<dbReference type="Gene3D" id="1.10.287.70">
    <property type="match status" value="1"/>
</dbReference>
<proteinExistence type="predicted"/>
<keyword evidence="13 17" id="KW-0407">Ion channel</keyword>
<dbReference type="InterPro" id="IPR010526">
    <property type="entry name" value="Na_trans_assoc_dom"/>
</dbReference>
<dbReference type="InterPro" id="IPR005821">
    <property type="entry name" value="Ion_trans_dom"/>
</dbReference>
<evidence type="ECO:0000256" key="3">
    <source>
        <dbReference type="ARBA" id="ARBA00022553"/>
    </source>
</evidence>
<reference evidence="17 18" key="1">
    <citation type="journal article" date="2013" name="Proc. Natl. Acad. Sci. U.S.A.">
        <title>The king cobra genome reveals dynamic gene evolution and adaptation in the snake venom system.</title>
        <authorList>
            <person name="Vonk F.J."/>
            <person name="Casewell N.R."/>
            <person name="Henkel C.V."/>
            <person name="Heimberg A.M."/>
            <person name="Jansen H.J."/>
            <person name="McCleary R.J."/>
            <person name="Kerkkamp H.M."/>
            <person name="Vos R.A."/>
            <person name="Guerreiro I."/>
            <person name="Calvete J.J."/>
            <person name="Wuster W."/>
            <person name="Woods A.E."/>
            <person name="Logan J.M."/>
            <person name="Harrison R.A."/>
            <person name="Castoe T.A."/>
            <person name="de Koning A.P."/>
            <person name="Pollock D.D."/>
            <person name="Yandell M."/>
            <person name="Calderon D."/>
            <person name="Renjifo C."/>
            <person name="Currier R.B."/>
            <person name="Salgado D."/>
            <person name="Pla D."/>
            <person name="Sanz L."/>
            <person name="Hyder A.S."/>
            <person name="Ribeiro J.M."/>
            <person name="Arntzen J.W."/>
            <person name="van den Thillart G.E."/>
            <person name="Boetzer M."/>
            <person name="Pirovano W."/>
            <person name="Dirks R.P."/>
            <person name="Spaink H.P."/>
            <person name="Duboule D."/>
            <person name="McGlinn E."/>
            <person name="Kini R.M."/>
            <person name="Richardson M.K."/>
        </authorList>
    </citation>
    <scope>NUCLEOTIDE SEQUENCE</scope>
    <source>
        <tissue evidence="17">Blood</tissue>
    </source>
</reference>
<dbReference type="GO" id="GO:0005248">
    <property type="term" value="F:voltage-gated sodium channel activity"/>
    <property type="evidence" value="ECO:0007669"/>
    <property type="project" value="InterPro"/>
</dbReference>